<evidence type="ECO:0000313" key="3">
    <source>
        <dbReference type="Proteomes" id="UP001214576"/>
    </source>
</evidence>
<comment type="caution">
    <text evidence="2">The sequence shown here is derived from an EMBL/GenBank/DDBJ whole genome shotgun (WGS) entry which is preliminary data.</text>
</comment>
<accession>A0AAD4U1L8</accession>
<keyword evidence="1" id="KW-0472">Membrane</keyword>
<protein>
    <submittedName>
        <fullName evidence="2">Uncharacterized protein</fullName>
    </submittedName>
</protein>
<feature type="transmembrane region" description="Helical" evidence="1">
    <location>
        <begin position="12"/>
        <end position="38"/>
    </location>
</feature>
<keyword evidence="3" id="KW-1185">Reference proteome</keyword>
<dbReference type="EMBL" id="JAKZEL010000014">
    <property type="protein sequence ID" value="KAI4537863.1"/>
    <property type="molecule type" value="Genomic_DNA"/>
</dbReference>
<sequence>MGQERTEARIESIQCSILNVSILIMMYNILGFLVHIWVNEVGKSLKQQLIAELLLFFFFKMILVSRGSGAALTCEQAKEFWDSILHKEESRGIKKHFRINSSIVMSQMVTAQQKNTAPAMDQNNLKTKS</sequence>
<keyword evidence="1" id="KW-0812">Transmembrane</keyword>
<dbReference type="AlphaFoldDB" id="A0AAD4U1L8"/>
<dbReference type="Proteomes" id="UP001214576">
    <property type="component" value="Unassembled WGS sequence"/>
</dbReference>
<proteinExistence type="predicted"/>
<name>A0AAD4U1L8_OVIAM</name>
<reference evidence="2" key="1">
    <citation type="submission" date="2022-03" db="EMBL/GenBank/DDBJ databases">
        <title>Genomic analyses of argali, domestic sheep and their hybrids provide insights into chromosomal evolution, heterosis and genetic basis of agronomic traits.</title>
        <authorList>
            <person name="Li M."/>
        </authorList>
    </citation>
    <scope>NUCLEOTIDE SEQUENCE</scope>
    <source>
        <strain evidence="2">CAU-MHL-2022a</strain>
        <tissue evidence="2">Skin</tissue>
    </source>
</reference>
<evidence type="ECO:0000256" key="1">
    <source>
        <dbReference type="SAM" id="Phobius"/>
    </source>
</evidence>
<organism evidence="2 3">
    <name type="scientific">Ovis ammon polii</name>
    <dbReference type="NCBI Taxonomy" id="230172"/>
    <lineage>
        <taxon>Eukaryota</taxon>
        <taxon>Metazoa</taxon>
        <taxon>Chordata</taxon>
        <taxon>Craniata</taxon>
        <taxon>Vertebrata</taxon>
        <taxon>Euteleostomi</taxon>
        <taxon>Mammalia</taxon>
        <taxon>Eutheria</taxon>
        <taxon>Laurasiatheria</taxon>
        <taxon>Artiodactyla</taxon>
        <taxon>Ruminantia</taxon>
        <taxon>Pecora</taxon>
        <taxon>Bovidae</taxon>
        <taxon>Caprinae</taxon>
        <taxon>Ovis</taxon>
    </lineage>
</organism>
<keyword evidence="1" id="KW-1133">Transmembrane helix</keyword>
<evidence type="ECO:0000313" key="2">
    <source>
        <dbReference type="EMBL" id="KAI4537863.1"/>
    </source>
</evidence>
<feature type="transmembrane region" description="Helical" evidence="1">
    <location>
        <begin position="44"/>
        <end position="63"/>
    </location>
</feature>
<gene>
    <name evidence="2" type="ORF">MG293_012726</name>
</gene>